<feature type="region of interest" description="Disordered" evidence="2">
    <location>
        <begin position="463"/>
        <end position="522"/>
    </location>
</feature>
<protein>
    <recommendedName>
        <fullName evidence="5">Tuberous sclerosis 1</fullName>
    </recommendedName>
</protein>
<dbReference type="GO" id="GO:0051726">
    <property type="term" value="P:regulation of cell cycle"/>
    <property type="evidence" value="ECO:0007669"/>
    <property type="project" value="TreeGrafter"/>
</dbReference>
<feature type="compositionally biased region" description="Basic and acidic residues" evidence="2">
    <location>
        <begin position="1001"/>
        <end position="1028"/>
    </location>
</feature>
<dbReference type="InParanoid" id="A0A507AUT3"/>
<feature type="compositionally biased region" description="Low complexity" evidence="2">
    <location>
        <begin position="874"/>
        <end position="892"/>
    </location>
</feature>
<dbReference type="STRING" id="1093900.A0A507AUT3"/>
<dbReference type="InterPro" id="IPR016024">
    <property type="entry name" value="ARM-type_fold"/>
</dbReference>
<dbReference type="OrthoDB" id="6022054at2759"/>
<name>A0A507AUT3_9PEZI</name>
<feature type="region of interest" description="Disordered" evidence="2">
    <location>
        <begin position="874"/>
        <end position="967"/>
    </location>
</feature>
<feature type="region of interest" description="Disordered" evidence="2">
    <location>
        <begin position="425"/>
        <end position="446"/>
    </location>
</feature>
<dbReference type="RefSeq" id="XP_030992187.1">
    <property type="nucleotide sequence ID" value="XM_031143390.1"/>
</dbReference>
<dbReference type="PANTHER" id="PTHR15154">
    <property type="entry name" value="HAMARTIN"/>
    <property type="match status" value="1"/>
</dbReference>
<dbReference type="EMBL" id="SKBQ01000057">
    <property type="protein sequence ID" value="TPX10476.1"/>
    <property type="molecule type" value="Genomic_DNA"/>
</dbReference>
<feature type="coiled-coil region" evidence="1">
    <location>
        <begin position="689"/>
        <end position="817"/>
    </location>
</feature>
<dbReference type="Pfam" id="PF04388">
    <property type="entry name" value="Hamartin"/>
    <property type="match status" value="1"/>
</dbReference>
<organism evidence="3 4">
    <name type="scientific">Thyridium curvatum</name>
    <dbReference type="NCBI Taxonomy" id="1093900"/>
    <lineage>
        <taxon>Eukaryota</taxon>
        <taxon>Fungi</taxon>
        <taxon>Dikarya</taxon>
        <taxon>Ascomycota</taxon>
        <taxon>Pezizomycotina</taxon>
        <taxon>Sordariomycetes</taxon>
        <taxon>Sordariomycetidae</taxon>
        <taxon>Thyridiales</taxon>
        <taxon>Thyridiaceae</taxon>
        <taxon>Thyridium</taxon>
    </lineage>
</organism>
<feature type="region of interest" description="Disordered" evidence="2">
    <location>
        <begin position="991"/>
        <end position="1038"/>
    </location>
</feature>
<evidence type="ECO:0000256" key="1">
    <source>
        <dbReference type="SAM" id="Coils"/>
    </source>
</evidence>
<dbReference type="SUPFAM" id="SSF48371">
    <property type="entry name" value="ARM repeat"/>
    <property type="match status" value="1"/>
</dbReference>
<keyword evidence="1" id="KW-0175">Coiled coil</keyword>
<dbReference type="GeneID" id="41975973"/>
<accession>A0A507AUT3</accession>
<dbReference type="GO" id="GO:0033596">
    <property type="term" value="C:TSC1-TSC2 complex"/>
    <property type="evidence" value="ECO:0007669"/>
    <property type="project" value="TreeGrafter"/>
</dbReference>
<proteinExistence type="predicted"/>
<feature type="compositionally biased region" description="Polar residues" evidence="2">
    <location>
        <begin position="546"/>
        <end position="557"/>
    </location>
</feature>
<dbReference type="AlphaFoldDB" id="A0A507AUT3"/>
<sequence>MSSHTSTKDLTKAITAFITTPSLPLPDDLSNTIEGYLEKHENYDQASAEKLQEELLSIFNKHVLDNPPRFAPFLAILRQVRPAIRASTHILQWFDILIEPVLGYLGQEKRLAMEALSNIESLLIADGDDQEAEEHTTTPNPVVERLFEKWVALARLAQDDSPDAAFHERFGREAALRCGKKRPRSFFLALDRAFRKKELRSRTLVLLCEFVQTQPAHLYVAQKTPLFEDLLRCLQTDTSTTVVSLALSALIMLLPNMPSSLVPYLPALFNIYARLLFWDRERAVALDETQTASKQENTDSATDWEICTYSPDTDGNHIQYLLGYFTILYGLYPLNFIEYIRKPQRYLRHANASGVDDIEVQPSEIRHRSERYRQWHLLHPNFYSMTIDSEKTDFSRWIKSEPADVVAECMALCLPLESGAMSHLGSIPLRRSPSPLTSEDAEKEGSDHALLSGSLMMQSSHGFDAQQAGSGAGGSGPSSRAQSTIARQSSVSSHPSVHEPTESRMKESAADSPTLPPHLVLSPSQTDLQDMINSNKAIKSAGLQQHLPNDSVPSLSLSHHENIPETPSVRLSGPGQPLTSRHVSTDGTDQVAELRREILLLKNDLNFERYLKQQHIAHIGTLRRKQVKEAATEAETQNLIMANRNLKHRLEESKRAELQTKKESEKSRTLAKKWESDLSNKLRHLRDEQKKWNTEGASLRRDLEAAREECEKLRKLVSNAEVKQLNSAQTMQSIEINSSEMERLRAEVQRLAALERENQGKANTREVAMREAAQMESGVEALRMQLQARETELTRTRNLYEGQIEELNKKLADALERGSAPSGAGKEAAKMFESALAASRAKQSDLQKQYSLLMRKYTVLQSSLLDMTCNAAPSRSRNDAAASSDADAEVSAIVGSPLRTTTSRTQRIMSDPDSFEPSSASALSPLESYESGGSAATAIHRPASPPGGASRSADLSGGAVSVSPTNERYHGRGELFKSMSFTVDHNRLIVNASAGGVQNTIRKDRKDKKKDEGDKKERKGSEARDIRGLRGFVMRQVP</sequence>
<keyword evidence="4" id="KW-1185">Reference proteome</keyword>
<feature type="compositionally biased region" description="Low complexity" evidence="2">
    <location>
        <begin position="916"/>
        <end position="928"/>
    </location>
</feature>
<feature type="compositionally biased region" description="Basic and acidic residues" evidence="2">
    <location>
        <begin position="496"/>
        <end position="509"/>
    </location>
</feature>
<evidence type="ECO:0000313" key="3">
    <source>
        <dbReference type="EMBL" id="TPX10476.1"/>
    </source>
</evidence>
<comment type="caution">
    <text evidence="3">The sequence shown here is derived from an EMBL/GenBank/DDBJ whole genome shotgun (WGS) entry which is preliminary data.</text>
</comment>
<evidence type="ECO:0000256" key="2">
    <source>
        <dbReference type="SAM" id="MobiDB-lite"/>
    </source>
</evidence>
<dbReference type="Proteomes" id="UP000319257">
    <property type="component" value="Unassembled WGS sequence"/>
</dbReference>
<feature type="compositionally biased region" description="Low complexity" evidence="2">
    <location>
        <begin position="477"/>
        <end position="495"/>
    </location>
</feature>
<feature type="compositionally biased region" description="Polar residues" evidence="2">
    <location>
        <begin position="577"/>
        <end position="588"/>
    </location>
</feature>
<feature type="compositionally biased region" description="Polar residues" evidence="2">
    <location>
        <begin position="898"/>
        <end position="908"/>
    </location>
</feature>
<reference evidence="3 4" key="1">
    <citation type="submission" date="2019-06" db="EMBL/GenBank/DDBJ databases">
        <title>Draft genome sequence of the filamentous fungus Phialemoniopsis curvata isolated from diesel fuel.</title>
        <authorList>
            <person name="Varaljay V.A."/>
            <person name="Lyon W.J."/>
            <person name="Crouch A.L."/>
            <person name="Drake C.E."/>
            <person name="Hollomon J.M."/>
            <person name="Nadeau L.J."/>
            <person name="Nunn H.S."/>
            <person name="Stevenson B.S."/>
            <person name="Bojanowski C.L."/>
            <person name="Crookes-Goodson W.J."/>
        </authorList>
    </citation>
    <scope>NUCLEOTIDE SEQUENCE [LARGE SCALE GENOMIC DNA]</scope>
    <source>
        <strain evidence="3 4">D216</strain>
    </source>
</reference>
<dbReference type="PANTHER" id="PTHR15154:SF2">
    <property type="entry name" value="HAMARTIN"/>
    <property type="match status" value="1"/>
</dbReference>
<dbReference type="GO" id="GO:0032007">
    <property type="term" value="P:negative regulation of TOR signaling"/>
    <property type="evidence" value="ECO:0007669"/>
    <property type="project" value="TreeGrafter"/>
</dbReference>
<dbReference type="InterPro" id="IPR007483">
    <property type="entry name" value="Hamartin"/>
</dbReference>
<feature type="region of interest" description="Disordered" evidence="2">
    <location>
        <begin position="546"/>
        <end position="588"/>
    </location>
</feature>
<evidence type="ECO:0008006" key="5">
    <source>
        <dbReference type="Google" id="ProtNLM"/>
    </source>
</evidence>
<gene>
    <name evidence="3" type="ORF">E0L32_008526</name>
</gene>
<evidence type="ECO:0000313" key="4">
    <source>
        <dbReference type="Proteomes" id="UP000319257"/>
    </source>
</evidence>